<evidence type="ECO:0000313" key="2">
    <source>
        <dbReference type="Proteomes" id="UP001500339"/>
    </source>
</evidence>
<dbReference type="RefSeq" id="WP_343770827.1">
    <property type="nucleotide sequence ID" value="NZ_BAAACF010000006.1"/>
</dbReference>
<dbReference type="Proteomes" id="UP001500339">
    <property type="component" value="Unassembled WGS sequence"/>
</dbReference>
<protein>
    <recommendedName>
        <fullName evidence="3">Lipoprotein</fullName>
    </recommendedName>
</protein>
<proteinExistence type="predicted"/>
<dbReference type="InterPro" id="IPR025648">
    <property type="entry name" value="DUF4358"/>
</dbReference>
<dbReference type="PROSITE" id="PS51257">
    <property type="entry name" value="PROKAR_LIPOPROTEIN"/>
    <property type="match status" value="1"/>
</dbReference>
<reference evidence="1 2" key="1">
    <citation type="journal article" date="2019" name="Int. J. Syst. Evol. Microbiol.">
        <title>The Global Catalogue of Microorganisms (GCM) 10K type strain sequencing project: providing services to taxonomists for standard genome sequencing and annotation.</title>
        <authorList>
            <consortium name="The Broad Institute Genomics Platform"/>
            <consortium name="The Broad Institute Genome Sequencing Center for Infectious Disease"/>
            <person name="Wu L."/>
            <person name="Ma J."/>
        </authorList>
    </citation>
    <scope>NUCLEOTIDE SEQUENCE [LARGE SCALE GENOMIC DNA]</scope>
    <source>
        <strain evidence="1 2">JCM 1405</strain>
    </source>
</reference>
<accession>A0ABN1J5A1</accession>
<keyword evidence="2" id="KW-1185">Reference proteome</keyword>
<comment type="caution">
    <text evidence="1">The sequence shown here is derived from an EMBL/GenBank/DDBJ whole genome shotgun (WGS) entry which is preliminary data.</text>
</comment>
<evidence type="ECO:0000313" key="1">
    <source>
        <dbReference type="EMBL" id="GAA0729268.1"/>
    </source>
</evidence>
<sequence>MKNLLKNILLLFLLIILPTGILFGCSSQKASKKNPSSKEIGEKIKQAMDLSQMKDGDSEKLYKSYDIKENEIENFFLLTPPSNIKAEELLIVKLKDSKDIDSIKEKIQNRVDAQSTSFKDYLPEEYNLIENHILEVKDNFIFFTISKDGDKQKELFYESFK</sequence>
<evidence type="ECO:0008006" key="3">
    <source>
        <dbReference type="Google" id="ProtNLM"/>
    </source>
</evidence>
<dbReference type="Pfam" id="PF14270">
    <property type="entry name" value="DUF4358"/>
    <property type="match status" value="1"/>
</dbReference>
<dbReference type="EMBL" id="BAAACF010000006">
    <property type="protein sequence ID" value="GAA0729268.1"/>
    <property type="molecule type" value="Genomic_DNA"/>
</dbReference>
<name>A0ABN1J5A1_9CLOT</name>
<gene>
    <name evidence="1" type="ORF">GCM10008905_29050</name>
</gene>
<organism evidence="1 2">
    <name type="scientific">Clostridium malenominatum</name>
    <dbReference type="NCBI Taxonomy" id="1539"/>
    <lineage>
        <taxon>Bacteria</taxon>
        <taxon>Bacillati</taxon>
        <taxon>Bacillota</taxon>
        <taxon>Clostridia</taxon>
        <taxon>Eubacteriales</taxon>
        <taxon>Clostridiaceae</taxon>
        <taxon>Clostridium</taxon>
    </lineage>
</organism>